<gene>
    <name evidence="3" type="ORF">MasN3_36800</name>
</gene>
<dbReference type="InterPro" id="IPR035940">
    <property type="entry name" value="CAP_sf"/>
</dbReference>
<reference evidence="3" key="1">
    <citation type="submission" date="2022-11" db="EMBL/GenBank/DDBJ databases">
        <title>Isolation and characterization of PLA-degrading bacterium Massilia sp. from Antarctic soil.</title>
        <authorList>
            <person name="Sato K."/>
            <person name="Gomez-Fuentes C."/>
            <person name="Ahmad S.A."/>
            <person name="Zulkharnain A."/>
        </authorList>
    </citation>
    <scope>NUCLEOTIDE SEQUENCE</scope>
    <source>
        <strain evidence="3">N-3</strain>
    </source>
</reference>
<feature type="chain" id="PRO_5045704189" description="Lipoprotein" evidence="2">
    <location>
        <begin position="25"/>
        <end position="133"/>
    </location>
</feature>
<feature type="region of interest" description="Disordered" evidence="1">
    <location>
        <begin position="25"/>
        <end position="58"/>
    </location>
</feature>
<evidence type="ECO:0000256" key="2">
    <source>
        <dbReference type="SAM" id="SignalP"/>
    </source>
</evidence>
<dbReference type="Proteomes" id="UP001163336">
    <property type="component" value="Chromosome"/>
</dbReference>
<dbReference type="RefSeq" id="WP_281909187.1">
    <property type="nucleotide sequence ID" value="NZ_AP026966.1"/>
</dbReference>
<protein>
    <recommendedName>
        <fullName evidence="5">Lipoprotein</fullName>
    </recommendedName>
</protein>
<evidence type="ECO:0000256" key="1">
    <source>
        <dbReference type="SAM" id="MobiDB-lite"/>
    </source>
</evidence>
<evidence type="ECO:0008006" key="5">
    <source>
        <dbReference type="Google" id="ProtNLM"/>
    </source>
</evidence>
<dbReference type="SUPFAM" id="SSF55797">
    <property type="entry name" value="PR-1-like"/>
    <property type="match status" value="1"/>
</dbReference>
<keyword evidence="2" id="KW-0732">Signal</keyword>
<evidence type="ECO:0000313" key="3">
    <source>
        <dbReference type="EMBL" id="BDT60186.1"/>
    </source>
</evidence>
<dbReference type="PROSITE" id="PS51257">
    <property type="entry name" value="PROKAR_LIPOPROTEIN"/>
    <property type="match status" value="1"/>
</dbReference>
<feature type="compositionally biased region" description="Pro residues" evidence="1">
    <location>
        <begin position="33"/>
        <end position="52"/>
    </location>
</feature>
<evidence type="ECO:0000313" key="4">
    <source>
        <dbReference type="Proteomes" id="UP001163336"/>
    </source>
</evidence>
<keyword evidence="4" id="KW-1185">Reference proteome</keyword>
<dbReference type="Gene3D" id="3.40.33.10">
    <property type="entry name" value="CAP"/>
    <property type="match status" value="1"/>
</dbReference>
<proteinExistence type="predicted"/>
<feature type="signal peptide" evidence="2">
    <location>
        <begin position="1"/>
        <end position="24"/>
    </location>
</feature>
<sequence length="133" mass="14141">MTNDMKYRAIGLAASFAVVLSACGGGGGERGSPSPPVSTNPTPPVVTSPPATPEQDLQTSVPIPTYAANSEELAFFNAYNEFRSQAGLGKLAQNTKLDLAAKNHLNYQAQNLDLDLFATDPATCRVPFDRKRV</sequence>
<accession>A0ABM8CA75</accession>
<dbReference type="EMBL" id="AP026966">
    <property type="protein sequence ID" value="BDT60186.1"/>
    <property type="molecule type" value="Genomic_DNA"/>
</dbReference>
<organism evidence="3 4">
    <name type="scientific">Massilia varians</name>
    <dbReference type="NCBI Taxonomy" id="457921"/>
    <lineage>
        <taxon>Bacteria</taxon>
        <taxon>Pseudomonadati</taxon>
        <taxon>Pseudomonadota</taxon>
        <taxon>Betaproteobacteria</taxon>
        <taxon>Burkholderiales</taxon>
        <taxon>Oxalobacteraceae</taxon>
        <taxon>Telluria group</taxon>
        <taxon>Massilia</taxon>
    </lineage>
</organism>
<name>A0ABM8CA75_9BURK</name>